<keyword evidence="1" id="KW-1133">Transmembrane helix</keyword>
<dbReference type="InterPro" id="IPR011642">
    <property type="entry name" value="Gate_dom"/>
</dbReference>
<reference evidence="3" key="1">
    <citation type="submission" date="2020-10" db="EMBL/GenBank/DDBJ databases">
        <authorList>
            <person name="Gilroy R."/>
        </authorList>
    </citation>
    <scope>NUCLEOTIDE SEQUENCE</scope>
    <source>
        <strain evidence="3">CHK154-7741</strain>
    </source>
</reference>
<keyword evidence="1" id="KW-0472">Membrane</keyword>
<feature type="transmembrane region" description="Helical" evidence="1">
    <location>
        <begin position="36"/>
        <end position="53"/>
    </location>
</feature>
<organism evidence="3 4">
    <name type="scientific">Candidatus Limenecus avicola</name>
    <dbReference type="NCBI Taxonomy" id="2840847"/>
    <lineage>
        <taxon>Bacteria</taxon>
        <taxon>Bacillati</taxon>
        <taxon>Bacillota</taxon>
        <taxon>Clostridia</taxon>
        <taxon>Eubacteriales</taxon>
        <taxon>Clostridiaceae</taxon>
        <taxon>Clostridiaceae incertae sedis</taxon>
        <taxon>Candidatus Limenecus</taxon>
    </lineage>
</organism>
<feature type="transmembrane region" description="Helical" evidence="1">
    <location>
        <begin position="134"/>
        <end position="158"/>
    </location>
</feature>
<dbReference type="Pfam" id="PF07670">
    <property type="entry name" value="Gate"/>
    <property type="match status" value="1"/>
</dbReference>
<keyword evidence="1" id="KW-0812">Transmembrane</keyword>
<dbReference type="Proteomes" id="UP000886748">
    <property type="component" value="Unassembled WGS sequence"/>
</dbReference>
<evidence type="ECO:0000313" key="4">
    <source>
        <dbReference type="Proteomes" id="UP000886748"/>
    </source>
</evidence>
<evidence type="ECO:0000256" key="1">
    <source>
        <dbReference type="SAM" id="Phobius"/>
    </source>
</evidence>
<dbReference type="AlphaFoldDB" id="A0A9D1N0T3"/>
<reference evidence="3" key="2">
    <citation type="journal article" date="2021" name="PeerJ">
        <title>Extensive microbial diversity within the chicken gut microbiome revealed by metagenomics and culture.</title>
        <authorList>
            <person name="Gilroy R."/>
            <person name="Ravi A."/>
            <person name="Getino M."/>
            <person name="Pursley I."/>
            <person name="Horton D.L."/>
            <person name="Alikhan N.F."/>
            <person name="Baker D."/>
            <person name="Gharbi K."/>
            <person name="Hall N."/>
            <person name="Watson M."/>
            <person name="Adriaenssens E.M."/>
            <person name="Foster-Nyarko E."/>
            <person name="Jarju S."/>
            <person name="Secka A."/>
            <person name="Antonio M."/>
            <person name="Oren A."/>
            <person name="Chaudhuri R.R."/>
            <person name="La Ragione R."/>
            <person name="Hildebrand F."/>
            <person name="Pallen M.J."/>
        </authorList>
    </citation>
    <scope>NUCLEOTIDE SEQUENCE</scope>
    <source>
        <strain evidence="3">CHK154-7741</strain>
    </source>
</reference>
<feature type="transmembrane region" description="Helical" evidence="1">
    <location>
        <begin position="164"/>
        <end position="186"/>
    </location>
</feature>
<gene>
    <name evidence="3" type="ORF">IAD26_08230</name>
</gene>
<protein>
    <submittedName>
        <fullName evidence="3">Nucleoside recognition protein</fullName>
    </submittedName>
</protein>
<sequence length="205" mass="21741">MNYIWFLIILISIISAAVTGKIDALVQSVMSGAQKSIEVAIYLAGIMAFWLGIMKIAEKSGLVAAIARLLTPVAKKLFPDIPDGNPAVGDIAMNFTANAFGLSNAATPIGIEAMKKLQQLNKDKNSASNDMCTLLAMNTAGWQIVPTTVIAVLAASGSKNPTEIVFPTLIVTTIAFLSAIVGVKLLERIWPAQIPVNETEENADV</sequence>
<comment type="caution">
    <text evidence="3">The sequence shown here is derived from an EMBL/GenBank/DDBJ whole genome shotgun (WGS) entry which is preliminary data.</text>
</comment>
<name>A0A9D1N0T3_9CLOT</name>
<proteinExistence type="predicted"/>
<evidence type="ECO:0000313" key="3">
    <source>
        <dbReference type="EMBL" id="HIU93103.1"/>
    </source>
</evidence>
<dbReference type="EMBL" id="DVOD01000059">
    <property type="protein sequence ID" value="HIU93103.1"/>
    <property type="molecule type" value="Genomic_DNA"/>
</dbReference>
<accession>A0A9D1N0T3</accession>
<evidence type="ECO:0000259" key="2">
    <source>
        <dbReference type="Pfam" id="PF07670"/>
    </source>
</evidence>
<feature type="domain" description="Nucleoside transporter/FeoB GTPase Gate" evidence="2">
    <location>
        <begin position="41"/>
        <end position="145"/>
    </location>
</feature>